<evidence type="ECO:0000313" key="9">
    <source>
        <dbReference type="Proteomes" id="UP000591131"/>
    </source>
</evidence>
<gene>
    <name evidence="8" type="ORF">FOL47_001486</name>
</gene>
<feature type="domain" description="RING-type" evidence="7">
    <location>
        <begin position="137"/>
        <end position="187"/>
    </location>
</feature>
<keyword evidence="6" id="KW-0812">Transmembrane</keyword>
<evidence type="ECO:0000256" key="5">
    <source>
        <dbReference type="SAM" id="MobiDB-lite"/>
    </source>
</evidence>
<keyword evidence="6" id="KW-0472">Membrane</keyword>
<dbReference type="EMBL" id="JAAPAO010000136">
    <property type="protein sequence ID" value="KAF4671503.1"/>
    <property type="molecule type" value="Genomic_DNA"/>
</dbReference>
<comment type="caution">
    <text evidence="8">The sequence shown here is derived from an EMBL/GenBank/DDBJ whole genome shotgun (WGS) entry which is preliminary data.</text>
</comment>
<organism evidence="8 9">
    <name type="scientific">Perkinsus chesapeaki</name>
    <name type="common">Clam parasite</name>
    <name type="synonym">Perkinsus andrewsi</name>
    <dbReference type="NCBI Taxonomy" id="330153"/>
    <lineage>
        <taxon>Eukaryota</taxon>
        <taxon>Sar</taxon>
        <taxon>Alveolata</taxon>
        <taxon>Perkinsozoa</taxon>
        <taxon>Perkinsea</taxon>
        <taxon>Perkinsida</taxon>
        <taxon>Perkinsidae</taxon>
        <taxon>Perkinsus</taxon>
    </lineage>
</organism>
<dbReference type="AlphaFoldDB" id="A0A7J6MIY2"/>
<keyword evidence="3" id="KW-0862">Zinc</keyword>
<keyword evidence="6" id="KW-1133">Transmembrane helix</keyword>
<evidence type="ECO:0000313" key="8">
    <source>
        <dbReference type="EMBL" id="KAF4671503.1"/>
    </source>
</evidence>
<dbReference type="SUPFAM" id="SSF57850">
    <property type="entry name" value="RING/U-box"/>
    <property type="match status" value="1"/>
</dbReference>
<evidence type="ECO:0000256" key="4">
    <source>
        <dbReference type="PROSITE-ProRule" id="PRU00175"/>
    </source>
</evidence>
<evidence type="ECO:0000256" key="1">
    <source>
        <dbReference type="ARBA" id="ARBA00022723"/>
    </source>
</evidence>
<protein>
    <recommendedName>
        <fullName evidence="7">RING-type domain-containing protein</fullName>
    </recommendedName>
</protein>
<dbReference type="GO" id="GO:0008270">
    <property type="term" value="F:zinc ion binding"/>
    <property type="evidence" value="ECO:0007669"/>
    <property type="project" value="UniProtKB-KW"/>
</dbReference>
<dbReference type="PANTHER" id="PTHR45798:SF97">
    <property type="entry name" value="ALCOHOL-SENSITIVE RING FINGER PROTEIN 1"/>
    <property type="match status" value="1"/>
</dbReference>
<dbReference type="OrthoDB" id="1302410at2759"/>
<keyword evidence="2 4" id="KW-0863">Zinc-finger</keyword>
<feature type="transmembrane region" description="Helical" evidence="6">
    <location>
        <begin position="46"/>
        <end position="68"/>
    </location>
</feature>
<evidence type="ECO:0000256" key="2">
    <source>
        <dbReference type="ARBA" id="ARBA00022771"/>
    </source>
</evidence>
<accession>A0A7J6MIY2</accession>
<feature type="transmembrane region" description="Helical" evidence="6">
    <location>
        <begin position="12"/>
        <end position="34"/>
    </location>
</feature>
<keyword evidence="9" id="KW-1185">Reference proteome</keyword>
<reference evidence="8 9" key="1">
    <citation type="submission" date="2020-04" db="EMBL/GenBank/DDBJ databases">
        <title>Perkinsus chesapeaki whole genome sequence.</title>
        <authorList>
            <person name="Bogema D.R."/>
        </authorList>
    </citation>
    <scope>NUCLEOTIDE SEQUENCE [LARGE SCALE GENOMIC DNA]</scope>
    <source>
        <strain evidence="8">ATCC PRA-425</strain>
    </source>
</reference>
<evidence type="ECO:0000256" key="6">
    <source>
        <dbReference type="SAM" id="Phobius"/>
    </source>
</evidence>
<name>A0A7J6MIY2_PERCH</name>
<dbReference type="Pfam" id="PF17123">
    <property type="entry name" value="zf-RING_11"/>
    <property type="match status" value="1"/>
</dbReference>
<keyword evidence="1" id="KW-0479">Metal-binding</keyword>
<dbReference type="PROSITE" id="PS50089">
    <property type="entry name" value="ZF_RING_2"/>
    <property type="match status" value="1"/>
</dbReference>
<evidence type="ECO:0000259" key="7">
    <source>
        <dbReference type="PROSITE" id="PS50089"/>
    </source>
</evidence>
<dbReference type="InterPro" id="IPR013083">
    <property type="entry name" value="Znf_RING/FYVE/PHD"/>
</dbReference>
<sequence length="217" mass="24523">MISFLRYTFSKRFLVCWLVWSVGVISFGIVAAIIPTAAGGSITETLIVLLVYLIVVGILPPLLILVYSRRCYKEDRQREESMRLWQLGYGHVGSRCRNLPKGASKGFKKEWKQWSDQNTRLCTWREVKYDATGEDVCAICLVKFADSDKIRELPCKHTFHVECFNSCFSSLPRPLVPGSQHRCPLCRTPLGPTLAGAPPPQRQQSTTTGPMSRRNSL</sequence>
<dbReference type="Gene3D" id="3.30.40.10">
    <property type="entry name" value="Zinc/RING finger domain, C3HC4 (zinc finger)"/>
    <property type="match status" value="1"/>
</dbReference>
<evidence type="ECO:0000256" key="3">
    <source>
        <dbReference type="ARBA" id="ARBA00022833"/>
    </source>
</evidence>
<dbReference type="PANTHER" id="PTHR45798">
    <property type="entry name" value="RING-H2 FINGER PROTEIN ATL61-RELATED-RELATED"/>
    <property type="match status" value="1"/>
</dbReference>
<proteinExistence type="predicted"/>
<feature type="compositionally biased region" description="Polar residues" evidence="5">
    <location>
        <begin position="202"/>
        <end position="217"/>
    </location>
</feature>
<dbReference type="Proteomes" id="UP000591131">
    <property type="component" value="Unassembled WGS sequence"/>
</dbReference>
<feature type="region of interest" description="Disordered" evidence="5">
    <location>
        <begin position="194"/>
        <end position="217"/>
    </location>
</feature>
<dbReference type="SMART" id="SM00184">
    <property type="entry name" value="RING"/>
    <property type="match status" value="1"/>
</dbReference>
<dbReference type="InterPro" id="IPR052788">
    <property type="entry name" value="RING-type_E3_ligase_ATL"/>
</dbReference>
<dbReference type="InterPro" id="IPR001841">
    <property type="entry name" value="Znf_RING"/>
</dbReference>